<evidence type="ECO:0000259" key="2">
    <source>
        <dbReference type="Pfam" id="PF13843"/>
    </source>
</evidence>
<feature type="region of interest" description="Disordered" evidence="1">
    <location>
        <begin position="1"/>
        <end position="33"/>
    </location>
</feature>
<feature type="domain" description="PiggyBac transposable element-derived protein" evidence="2">
    <location>
        <begin position="1"/>
        <end position="68"/>
    </location>
</feature>
<reference evidence="3" key="1">
    <citation type="submission" date="2016-05" db="EMBL/GenBank/DDBJ databases">
        <authorList>
            <person name="Lavstsen T."/>
            <person name="Jespersen J.S."/>
        </authorList>
    </citation>
    <scope>NUCLEOTIDE SEQUENCE</scope>
    <source>
        <tissue evidence="3">Brain</tissue>
    </source>
</reference>
<evidence type="ECO:0000256" key="1">
    <source>
        <dbReference type="SAM" id="MobiDB-lite"/>
    </source>
</evidence>
<dbReference type="InterPro" id="IPR029526">
    <property type="entry name" value="PGBD"/>
</dbReference>
<evidence type="ECO:0000313" key="3">
    <source>
        <dbReference type="EMBL" id="SBQ58026.1"/>
    </source>
</evidence>
<organism evidence="3">
    <name type="scientific">Nothobranchius korthausae</name>
    <dbReference type="NCBI Taxonomy" id="1143690"/>
    <lineage>
        <taxon>Eukaryota</taxon>
        <taxon>Metazoa</taxon>
        <taxon>Chordata</taxon>
        <taxon>Craniata</taxon>
        <taxon>Vertebrata</taxon>
        <taxon>Euteleostomi</taxon>
        <taxon>Actinopterygii</taxon>
        <taxon>Neopterygii</taxon>
        <taxon>Teleostei</taxon>
        <taxon>Neoteleostei</taxon>
        <taxon>Acanthomorphata</taxon>
        <taxon>Ovalentaria</taxon>
        <taxon>Atherinomorphae</taxon>
        <taxon>Cyprinodontiformes</taxon>
        <taxon>Nothobranchiidae</taxon>
        <taxon>Nothobranchius</taxon>
    </lineage>
</organism>
<feature type="compositionally biased region" description="Basic and acidic residues" evidence="1">
    <location>
        <begin position="22"/>
        <end position="33"/>
    </location>
</feature>
<dbReference type="AlphaFoldDB" id="A0A1A8FH04"/>
<dbReference type="PANTHER" id="PTHR46599">
    <property type="entry name" value="PIGGYBAC TRANSPOSABLE ELEMENT-DERIVED PROTEIN 4"/>
    <property type="match status" value="1"/>
</dbReference>
<protein>
    <recommendedName>
        <fullName evidence="2">PiggyBac transposable element-derived protein domain-containing protein</fullName>
    </recommendedName>
</protein>
<accession>A0A1A8FH04</accession>
<dbReference type="Pfam" id="PF13843">
    <property type="entry name" value="DDE_Tnp_1_7"/>
    <property type="match status" value="1"/>
</dbReference>
<proteinExistence type="predicted"/>
<dbReference type="PANTHER" id="PTHR46599:SF3">
    <property type="entry name" value="PIGGYBAC TRANSPOSABLE ELEMENT-DERIVED PROTEIN 4"/>
    <property type="match status" value="1"/>
</dbReference>
<sequence length="73" mass="8748">MSRDRFRAIAANIHPSDPQEDLVNKQRKETEEYDPLQKVRGLLEEIRTRCKQVYRPQKHTSVDERMLQRLDSP</sequence>
<name>A0A1A8FH04_9TELE</name>
<gene>
    <name evidence="3" type="primary">PGBD4</name>
</gene>
<dbReference type="EMBL" id="HAEB01011499">
    <property type="protein sequence ID" value="SBQ58026.1"/>
    <property type="molecule type" value="Transcribed_RNA"/>
</dbReference>
<reference evidence="3" key="2">
    <citation type="submission" date="2016-06" db="EMBL/GenBank/DDBJ databases">
        <title>The genome of a short-lived fish provides insights into sex chromosome evolution and the genetic control of aging.</title>
        <authorList>
            <person name="Reichwald K."/>
            <person name="Felder M."/>
            <person name="Petzold A."/>
            <person name="Koch P."/>
            <person name="Groth M."/>
            <person name="Platzer M."/>
        </authorList>
    </citation>
    <scope>NUCLEOTIDE SEQUENCE</scope>
    <source>
        <tissue evidence="3">Brain</tissue>
    </source>
</reference>